<sequence>MSIVVLKVVSLVFERVKCLVLNFPACSAATHDFRNIAFSYRYIRDPTEMQRFFGCSFPVFYKIHQQILVRCIQRYLIDKTELINSIFIFIFNFCR</sequence>
<dbReference type="AlphaFoldDB" id="A0A7G9Y7L2"/>
<evidence type="ECO:0000313" key="1">
    <source>
        <dbReference type="EMBL" id="QNO43996.1"/>
    </source>
</evidence>
<accession>A0A7G9Y7L2</accession>
<reference evidence="1" key="1">
    <citation type="submission" date="2020-06" db="EMBL/GenBank/DDBJ databases">
        <title>Unique genomic features of the anaerobic methanotrophic archaea.</title>
        <authorList>
            <person name="Chadwick G.L."/>
            <person name="Skennerton C.T."/>
            <person name="Laso-Perez R."/>
            <person name="Leu A.O."/>
            <person name="Speth D.R."/>
            <person name="Yu H."/>
            <person name="Morgan-Lang C."/>
            <person name="Hatzenpichler R."/>
            <person name="Goudeau D."/>
            <person name="Malmstrom R."/>
            <person name="Brazelton W.J."/>
            <person name="Woyke T."/>
            <person name="Hallam S.J."/>
            <person name="Tyson G.W."/>
            <person name="Wegener G."/>
            <person name="Boetius A."/>
            <person name="Orphan V."/>
        </authorList>
    </citation>
    <scope>NUCLEOTIDE SEQUENCE</scope>
</reference>
<name>A0A7G9Y7L2_9EURY</name>
<gene>
    <name evidence="1" type="ORF">GKJEMOOG_00001</name>
</gene>
<organism evidence="1">
    <name type="scientific">Candidatus Methanogaster sp. ANME-2c ERB4</name>
    <dbReference type="NCBI Taxonomy" id="2759911"/>
    <lineage>
        <taxon>Archaea</taxon>
        <taxon>Methanobacteriati</taxon>
        <taxon>Methanobacteriota</taxon>
        <taxon>Stenosarchaea group</taxon>
        <taxon>Methanomicrobia</taxon>
        <taxon>Methanosarcinales</taxon>
        <taxon>ANME-2 cluster</taxon>
        <taxon>Candidatus Methanogasteraceae</taxon>
        <taxon>Candidatus Methanogaster</taxon>
    </lineage>
</organism>
<proteinExistence type="predicted"/>
<protein>
    <submittedName>
        <fullName evidence="1">Uncharacterized protein</fullName>
    </submittedName>
</protein>
<dbReference type="EMBL" id="MT630882">
    <property type="protein sequence ID" value="QNO43996.1"/>
    <property type="molecule type" value="Genomic_DNA"/>
</dbReference>